<name>A0A317MWY3_9GAMM</name>
<dbReference type="InterPro" id="IPR008309">
    <property type="entry name" value="YdbL"/>
</dbReference>
<organism evidence="2 3">
    <name type="scientific">Plasticicumulans acidivorans</name>
    <dbReference type="NCBI Taxonomy" id="886464"/>
    <lineage>
        <taxon>Bacteria</taxon>
        <taxon>Pseudomonadati</taxon>
        <taxon>Pseudomonadota</taxon>
        <taxon>Gammaproteobacteria</taxon>
        <taxon>Candidatus Competibacteraceae</taxon>
        <taxon>Plasticicumulans</taxon>
    </lineage>
</organism>
<comment type="caution">
    <text evidence="2">The sequence shown here is derived from an EMBL/GenBank/DDBJ whole genome shotgun (WGS) entry which is preliminary data.</text>
</comment>
<dbReference type="PIRSF" id="PIRSF025560">
    <property type="entry name" value="UCP025560"/>
    <property type="match status" value="1"/>
</dbReference>
<feature type="chain" id="PRO_5016249114" description="DUF1318 domain-containing protein" evidence="1">
    <location>
        <begin position="27"/>
        <end position="114"/>
    </location>
</feature>
<proteinExistence type="predicted"/>
<dbReference type="RefSeq" id="WP_146213276.1">
    <property type="nucleotide sequence ID" value="NZ_QGTJ01000004.1"/>
</dbReference>
<dbReference type="EMBL" id="QGTJ01000004">
    <property type="protein sequence ID" value="PWV62484.1"/>
    <property type="molecule type" value="Genomic_DNA"/>
</dbReference>
<evidence type="ECO:0000256" key="1">
    <source>
        <dbReference type="SAM" id="SignalP"/>
    </source>
</evidence>
<gene>
    <name evidence="2" type="ORF">C7443_104280</name>
</gene>
<dbReference type="OrthoDB" id="9798130at2"/>
<evidence type="ECO:0008006" key="4">
    <source>
        <dbReference type="Google" id="ProtNLM"/>
    </source>
</evidence>
<evidence type="ECO:0000313" key="3">
    <source>
        <dbReference type="Proteomes" id="UP000246569"/>
    </source>
</evidence>
<dbReference type="Pfam" id="PF07027">
    <property type="entry name" value="DUF1318"/>
    <property type="match status" value="1"/>
</dbReference>
<dbReference type="Proteomes" id="UP000246569">
    <property type="component" value="Unassembled WGS sequence"/>
</dbReference>
<keyword evidence="1" id="KW-0732">Signal</keyword>
<feature type="signal peptide" evidence="1">
    <location>
        <begin position="1"/>
        <end position="26"/>
    </location>
</feature>
<sequence>MNRHLQLLRALLLVVVTAGMAQPVLAADPLATARAAGQVGERADGLLGLPAQASSSLREQVDMINAERLQKYREIAGRTGRPLREVQSLAGSRLIEATPNGQWVMDTNGQWRRR</sequence>
<evidence type="ECO:0000313" key="2">
    <source>
        <dbReference type="EMBL" id="PWV62484.1"/>
    </source>
</evidence>
<dbReference type="AlphaFoldDB" id="A0A317MWY3"/>
<protein>
    <recommendedName>
        <fullName evidence="4">DUF1318 domain-containing protein</fullName>
    </recommendedName>
</protein>
<keyword evidence="3" id="KW-1185">Reference proteome</keyword>
<accession>A0A317MWY3</accession>
<reference evidence="2 3" key="1">
    <citation type="submission" date="2018-05" db="EMBL/GenBank/DDBJ databases">
        <title>Genomic Encyclopedia of Type Strains, Phase IV (KMG-IV): sequencing the most valuable type-strain genomes for metagenomic binning, comparative biology and taxonomic classification.</title>
        <authorList>
            <person name="Goeker M."/>
        </authorList>
    </citation>
    <scope>NUCLEOTIDE SEQUENCE [LARGE SCALE GENOMIC DNA]</scope>
    <source>
        <strain evidence="2 3">DSM 23606</strain>
    </source>
</reference>